<proteinExistence type="predicted"/>
<reference evidence="1 2" key="1">
    <citation type="submission" date="2017-01" db="EMBL/GenBank/DDBJ databases">
        <title>The cable genome- insights into the physiology and evolution of filamentous bacteria capable of sulfide oxidation via long distance electron transfer.</title>
        <authorList>
            <person name="Schreiber L."/>
            <person name="Bjerg J.T."/>
            <person name="Boggild A."/>
            <person name="Van De Vossenberg J."/>
            <person name="Meysman F."/>
            <person name="Nielsen L.P."/>
            <person name="Schramm A."/>
            <person name="Kjeldsen K.U."/>
        </authorList>
    </citation>
    <scope>NUCLEOTIDE SEQUENCE [LARGE SCALE GENOMIC DNA]</scope>
    <source>
        <strain evidence="1">MCF</strain>
    </source>
</reference>
<dbReference type="AlphaFoldDB" id="A0A3S4TD10"/>
<organism evidence="1 2">
    <name type="scientific">Candidatus Electrothrix aarhusensis</name>
    <dbReference type="NCBI Taxonomy" id="1859131"/>
    <lineage>
        <taxon>Bacteria</taxon>
        <taxon>Pseudomonadati</taxon>
        <taxon>Thermodesulfobacteriota</taxon>
        <taxon>Desulfobulbia</taxon>
        <taxon>Desulfobulbales</taxon>
        <taxon>Desulfobulbaceae</taxon>
        <taxon>Candidatus Electrothrix</taxon>
    </lineage>
</organism>
<keyword evidence="2" id="KW-1185">Reference proteome</keyword>
<name>A0A3S4TD10_9BACT</name>
<sequence>MSVLHNGMMLLFKKRVYNNWAQKKGINQGLSLSGGGAVFETLSFA</sequence>
<evidence type="ECO:0000313" key="1">
    <source>
        <dbReference type="EMBL" id="RWX47917.1"/>
    </source>
</evidence>
<dbReference type="Proteomes" id="UP000287853">
    <property type="component" value="Unassembled WGS sequence"/>
</dbReference>
<protein>
    <submittedName>
        <fullName evidence="1">Uncharacterized protein</fullName>
    </submittedName>
</protein>
<dbReference type="EMBL" id="MTKO01000015">
    <property type="protein sequence ID" value="RWX47917.1"/>
    <property type="molecule type" value="Genomic_DNA"/>
</dbReference>
<comment type="caution">
    <text evidence="1">The sequence shown here is derived from an EMBL/GenBank/DDBJ whole genome shotgun (WGS) entry which is preliminary data.</text>
</comment>
<accession>A0A3S4TD10</accession>
<gene>
    <name evidence="1" type="ORF">H206_05492</name>
</gene>
<evidence type="ECO:0000313" key="2">
    <source>
        <dbReference type="Proteomes" id="UP000287853"/>
    </source>
</evidence>